<dbReference type="InterPro" id="IPR036237">
    <property type="entry name" value="Xyl_isomerase-like_sf"/>
</dbReference>
<organism evidence="1 2">
    <name type="scientific">Nibricoccus aquaticus</name>
    <dbReference type="NCBI Taxonomy" id="2576891"/>
    <lineage>
        <taxon>Bacteria</taxon>
        <taxon>Pseudomonadati</taxon>
        <taxon>Verrucomicrobiota</taxon>
        <taxon>Opitutia</taxon>
        <taxon>Opitutales</taxon>
        <taxon>Opitutaceae</taxon>
        <taxon>Nibricoccus</taxon>
    </lineage>
</organism>
<keyword evidence="2" id="KW-1185">Reference proteome</keyword>
<proteinExistence type="predicted"/>
<keyword evidence="1" id="KW-0413">Isomerase</keyword>
<accession>A0A290Q8N6</accession>
<dbReference type="Gene3D" id="3.20.20.150">
    <property type="entry name" value="Divalent-metal-dependent TIM barrel enzymes"/>
    <property type="match status" value="1"/>
</dbReference>
<protein>
    <submittedName>
        <fullName evidence="1">Xylose isomerase</fullName>
    </submittedName>
</protein>
<sequence length="286" mass="32422">MKIISEQPRLIVCASLWSLVAHPTTRREWSLTRKLAAIKDAGFDGIAETFRPELAPHLRRLQLKICGRVFSRTGSDVRTLLEIEAAGGAHYVNCMLGEHDTTPAAATKIIIRTVRAAQKLGLSAHIETHRDTCTETPEKIAEISRLFTRETGEPLPLTWDHSHPAVMKHVLPQDYSKRLLDSPRLIQHSHLFHCRPFNSQHCQIPVTNGKGKLTPEFNDYLSFAEDLFAMWLQGPAPRGELWICPELGTTVGYNVSTNPPVWPDTIRCRLELLKSWERAKLRARNF</sequence>
<dbReference type="OrthoDB" id="2555274at2"/>
<dbReference type="EMBL" id="CP023344">
    <property type="protein sequence ID" value="ATC64607.1"/>
    <property type="molecule type" value="Genomic_DNA"/>
</dbReference>
<dbReference type="GO" id="GO:0016853">
    <property type="term" value="F:isomerase activity"/>
    <property type="evidence" value="ECO:0007669"/>
    <property type="project" value="UniProtKB-KW"/>
</dbReference>
<dbReference type="RefSeq" id="WP_096056238.1">
    <property type="nucleotide sequence ID" value="NZ_CP023344.1"/>
</dbReference>
<reference evidence="1 2" key="1">
    <citation type="submission" date="2017-09" db="EMBL/GenBank/DDBJ databases">
        <title>Complete genome sequence of Verrucomicrobial strain HZ-65, isolated from freshwater.</title>
        <authorList>
            <person name="Choi A."/>
        </authorList>
    </citation>
    <scope>NUCLEOTIDE SEQUENCE [LARGE SCALE GENOMIC DNA]</scope>
    <source>
        <strain evidence="1 2">HZ-65</strain>
    </source>
</reference>
<dbReference type="AlphaFoldDB" id="A0A290Q8N6"/>
<evidence type="ECO:0000313" key="1">
    <source>
        <dbReference type="EMBL" id="ATC64607.1"/>
    </source>
</evidence>
<dbReference type="Proteomes" id="UP000217265">
    <property type="component" value="Chromosome"/>
</dbReference>
<name>A0A290Q8N6_9BACT</name>
<dbReference type="KEGG" id="vbh:CMV30_11930"/>
<gene>
    <name evidence="1" type="ORF">CMV30_11930</name>
</gene>
<dbReference type="SUPFAM" id="SSF51658">
    <property type="entry name" value="Xylose isomerase-like"/>
    <property type="match status" value="1"/>
</dbReference>
<evidence type="ECO:0000313" key="2">
    <source>
        <dbReference type="Proteomes" id="UP000217265"/>
    </source>
</evidence>